<evidence type="ECO:0000256" key="1">
    <source>
        <dbReference type="ARBA" id="ARBA00022729"/>
    </source>
</evidence>
<keyword evidence="1 2" id="KW-0732">Signal</keyword>
<reference evidence="4 5" key="1">
    <citation type="submission" date="2015-04" db="EMBL/GenBank/DDBJ databases">
        <title>Whole genome shotgun sequence of Sphingomonas changbaiensis NBRC 104936.</title>
        <authorList>
            <person name="Katano-Makiyama Y."/>
            <person name="Hosoyama A."/>
            <person name="Hashimoto M."/>
            <person name="Noguchi M."/>
            <person name="Tsuchikane K."/>
            <person name="Ohji S."/>
            <person name="Yamazoe A."/>
            <person name="Ichikawa N."/>
            <person name="Kimura A."/>
            <person name="Fujita N."/>
        </authorList>
    </citation>
    <scope>NUCLEOTIDE SEQUENCE [LARGE SCALE GENOMIC DNA]</scope>
    <source>
        <strain evidence="4 5">NBRC 104936</strain>
    </source>
</reference>
<comment type="caution">
    <text evidence="4">The sequence shown here is derived from an EMBL/GenBank/DDBJ whole genome shotgun (WGS) entry which is preliminary data.</text>
</comment>
<accession>A0A0E9MP61</accession>
<dbReference type="InterPro" id="IPR027385">
    <property type="entry name" value="Beta-barrel_OMP"/>
</dbReference>
<dbReference type="AlphaFoldDB" id="A0A0E9MP61"/>
<dbReference type="Pfam" id="PF13505">
    <property type="entry name" value="OMP_b-brl"/>
    <property type="match status" value="1"/>
</dbReference>
<name>A0A0E9MP61_9SPHN</name>
<evidence type="ECO:0000259" key="3">
    <source>
        <dbReference type="Pfam" id="PF13505"/>
    </source>
</evidence>
<evidence type="ECO:0000313" key="5">
    <source>
        <dbReference type="Proteomes" id="UP000033202"/>
    </source>
</evidence>
<gene>
    <name evidence="4" type="ORF">SCH01S_21_00720</name>
</gene>
<organism evidence="4 5">
    <name type="scientific">Sphingomonas changbaiensis NBRC 104936</name>
    <dbReference type="NCBI Taxonomy" id="1219043"/>
    <lineage>
        <taxon>Bacteria</taxon>
        <taxon>Pseudomonadati</taxon>
        <taxon>Pseudomonadota</taxon>
        <taxon>Alphaproteobacteria</taxon>
        <taxon>Sphingomonadales</taxon>
        <taxon>Sphingomonadaceae</taxon>
        <taxon>Sphingomonas</taxon>
    </lineage>
</organism>
<dbReference type="EMBL" id="BBWU01000021">
    <property type="protein sequence ID" value="GAO38885.1"/>
    <property type="molecule type" value="Genomic_DNA"/>
</dbReference>
<feature type="chain" id="PRO_5002429855" description="Outer membrane protein beta-barrel domain-containing protein" evidence="2">
    <location>
        <begin position="22"/>
        <end position="190"/>
    </location>
</feature>
<dbReference type="Proteomes" id="UP000033202">
    <property type="component" value="Unassembled WGS sequence"/>
</dbReference>
<dbReference type="GO" id="GO:0019867">
    <property type="term" value="C:outer membrane"/>
    <property type="evidence" value="ECO:0007669"/>
    <property type="project" value="InterPro"/>
</dbReference>
<dbReference type="STRING" id="1219043.SCH01S_21_00720"/>
<feature type="signal peptide" evidence="2">
    <location>
        <begin position="1"/>
        <end position="21"/>
    </location>
</feature>
<proteinExistence type="predicted"/>
<keyword evidence="5" id="KW-1185">Reference proteome</keyword>
<dbReference type="OrthoDB" id="8222426at2"/>
<dbReference type="NCBIfam" id="TIGR01414">
    <property type="entry name" value="autotrans_barl"/>
    <property type="match status" value="1"/>
</dbReference>
<dbReference type="Gene3D" id="2.40.160.20">
    <property type="match status" value="1"/>
</dbReference>
<evidence type="ECO:0000256" key="2">
    <source>
        <dbReference type="SAM" id="SignalP"/>
    </source>
</evidence>
<protein>
    <recommendedName>
        <fullName evidence="3">Outer membrane protein beta-barrel domain-containing protein</fullName>
    </recommendedName>
</protein>
<evidence type="ECO:0000313" key="4">
    <source>
        <dbReference type="EMBL" id="GAO38885.1"/>
    </source>
</evidence>
<dbReference type="InterPro" id="IPR006315">
    <property type="entry name" value="OM_autotransptr_brl_dom"/>
</dbReference>
<dbReference type="InterPro" id="IPR011250">
    <property type="entry name" value="OMP/PagP_B-barrel"/>
</dbReference>
<sequence>MRKISVLLTAVAAAASAPAFAADLTGPRVEAVLGWDHVRANAAGVGHANTDGFLYGLGLGYDFGVGNNVAFGLDAEISDSTADFDVTSGTTRARLSAGRDLYAGGRITGAVSEKFNVYAKVGYTNARLKGSVTTGTTTTSASGNADGVRAGLGAQYMLGTNAYLGAEYRYSNYEAGLSRHQVAGTIGYRF</sequence>
<feature type="domain" description="Outer membrane protein beta-barrel" evidence="3">
    <location>
        <begin position="8"/>
        <end position="190"/>
    </location>
</feature>
<dbReference type="SUPFAM" id="SSF56925">
    <property type="entry name" value="OMPA-like"/>
    <property type="match status" value="1"/>
</dbReference>
<dbReference type="RefSeq" id="WP_046347720.1">
    <property type="nucleotide sequence ID" value="NZ_BBWU01000021.1"/>
</dbReference>